<organism evidence="1 2">
    <name type="scientific">Amycolatopsis roodepoortensis</name>
    <dbReference type="NCBI Taxonomy" id="700274"/>
    <lineage>
        <taxon>Bacteria</taxon>
        <taxon>Bacillati</taxon>
        <taxon>Actinomycetota</taxon>
        <taxon>Actinomycetes</taxon>
        <taxon>Pseudonocardiales</taxon>
        <taxon>Pseudonocardiaceae</taxon>
        <taxon>Amycolatopsis</taxon>
    </lineage>
</organism>
<dbReference type="Proteomes" id="UP000656548">
    <property type="component" value="Unassembled WGS sequence"/>
</dbReference>
<reference evidence="1 2" key="1">
    <citation type="submission" date="2020-10" db="EMBL/GenBank/DDBJ databases">
        <title>Sequencing the genomes of 1000 actinobacteria strains.</title>
        <authorList>
            <person name="Klenk H.-P."/>
        </authorList>
    </citation>
    <scope>NUCLEOTIDE SEQUENCE [LARGE SCALE GENOMIC DNA]</scope>
    <source>
        <strain evidence="1 2">DSM 46661</strain>
    </source>
</reference>
<dbReference type="EMBL" id="JADBEJ010000005">
    <property type="protein sequence ID" value="MBE1577930.1"/>
    <property type="molecule type" value="Genomic_DNA"/>
</dbReference>
<comment type="caution">
    <text evidence="1">The sequence shown here is derived from an EMBL/GenBank/DDBJ whole genome shotgun (WGS) entry which is preliminary data.</text>
</comment>
<protein>
    <submittedName>
        <fullName evidence="1">Uncharacterized protein</fullName>
    </submittedName>
</protein>
<sequence length="39" mass="4377">MLTLFLGLQGFEWEILSARQDELPFGQLTISLSSEFGMA</sequence>
<name>A0ABR9LC96_9PSEU</name>
<keyword evidence="2" id="KW-1185">Reference proteome</keyword>
<gene>
    <name evidence="1" type="ORF">H4W30_004990</name>
</gene>
<evidence type="ECO:0000313" key="1">
    <source>
        <dbReference type="EMBL" id="MBE1577930.1"/>
    </source>
</evidence>
<accession>A0ABR9LC96</accession>
<proteinExistence type="predicted"/>
<evidence type="ECO:0000313" key="2">
    <source>
        <dbReference type="Proteomes" id="UP000656548"/>
    </source>
</evidence>